<evidence type="ECO:0008006" key="3">
    <source>
        <dbReference type="Google" id="ProtNLM"/>
    </source>
</evidence>
<gene>
    <name evidence="1" type="ORF">M6B22_05495</name>
</gene>
<name>A0ABY7K136_9ACTN</name>
<evidence type="ECO:0000313" key="2">
    <source>
        <dbReference type="Proteomes" id="UP001164693"/>
    </source>
</evidence>
<dbReference type="RefSeq" id="WP_269444768.1">
    <property type="nucleotide sequence ID" value="NZ_CP097463.1"/>
</dbReference>
<dbReference type="Proteomes" id="UP001164693">
    <property type="component" value="Chromosome"/>
</dbReference>
<keyword evidence="2" id="KW-1185">Reference proteome</keyword>
<evidence type="ECO:0000313" key="1">
    <source>
        <dbReference type="EMBL" id="WAX58218.1"/>
    </source>
</evidence>
<dbReference type="EMBL" id="CP097463">
    <property type="protein sequence ID" value="WAX58218.1"/>
    <property type="molecule type" value="Genomic_DNA"/>
</dbReference>
<sequence>MTGVLGAVQYSCADCGRDASLRPPSVPCLCGSTARLRADPEDSYRLVSDRVLPWFDPFKDWTVKYLQFTWNVQQLRHVYSVDDGGTAEGLRKTALMTFTSCAELADWLVAGPEPVSVTPGALARLFAIEPLSVARALEPAGGGVARLVPVAFSRPPHAWVDYRRPDAKPVRYDALDLAERCLDAWHRFLHGCGVAVPSWER</sequence>
<accession>A0ABY7K136</accession>
<reference evidence="1" key="1">
    <citation type="submission" date="2022-05" db="EMBL/GenBank/DDBJ databases">
        <title>Jatrophihabitans sp. SB3-54 whole genome sequence.</title>
        <authorList>
            <person name="Suh M.K."/>
            <person name="Eom M.K."/>
            <person name="Kim J.S."/>
            <person name="Kim H.S."/>
            <person name="Do H.E."/>
            <person name="Shin Y.K."/>
            <person name="Lee J.-S."/>
        </authorList>
    </citation>
    <scope>NUCLEOTIDE SEQUENCE</scope>
    <source>
        <strain evidence="1">SB3-54</strain>
    </source>
</reference>
<protein>
    <recommendedName>
        <fullName evidence="3">Threonine synthase</fullName>
    </recommendedName>
</protein>
<organism evidence="1 2">
    <name type="scientific">Jatrophihabitans cynanchi</name>
    <dbReference type="NCBI Taxonomy" id="2944128"/>
    <lineage>
        <taxon>Bacteria</taxon>
        <taxon>Bacillati</taxon>
        <taxon>Actinomycetota</taxon>
        <taxon>Actinomycetes</taxon>
        <taxon>Jatrophihabitantales</taxon>
        <taxon>Jatrophihabitantaceae</taxon>
        <taxon>Jatrophihabitans</taxon>
    </lineage>
</organism>
<proteinExistence type="predicted"/>